<evidence type="ECO:0000313" key="1">
    <source>
        <dbReference type="EMBL" id="KAI3731537.1"/>
    </source>
</evidence>
<organism evidence="1 2">
    <name type="scientific">Smallanthus sonchifolius</name>
    <dbReference type="NCBI Taxonomy" id="185202"/>
    <lineage>
        <taxon>Eukaryota</taxon>
        <taxon>Viridiplantae</taxon>
        <taxon>Streptophyta</taxon>
        <taxon>Embryophyta</taxon>
        <taxon>Tracheophyta</taxon>
        <taxon>Spermatophyta</taxon>
        <taxon>Magnoliopsida</taxon>
        <taxon>eudicotyledons</taxon>
        <taxon>Gunneridae</taxon>
        <taxon>Pentapetalae</taxon>
        <taxon>asterids</taxon>
        <taxon>campanulids</taxon>
        <taxon>Asterales</taxon>
        <taxon>Asteraceae</taxon>
        <taxon>Asteroideae</taxon>
        <taxon>Heliantheae alliance</taxon>
        <taxon>Millerieae</taxon>
        <taxon>Smallanthus</taxon>
    </lineage>
</organism>
<gene>
    <name evidence="1" type="ORF">L1987_62726</name>
</gene>
<dbReference type="EMBL" id="CM042038">
    <property type="protein sequence ID" value="KAI3731537.1"/>
    <property type="molecule type" value="Genomic_DNA"/>
</dbReference>
<accession>A0ACB9CB63</accession>
<reference evidence="1 2" key="2">
    <citation type="journal article" date="2022" name="Mol. Ecol. Resour.">
        <title>The genomes of chicory, endive, great burdock and yacon provide insights into Asteraceae paleo-polyploidization history and plant inulin production.</title>
        <authorList>
            <person name="Fan W."/>
            <person name="Wang S."/>
            <person name="Wang H."/>
            <person name="Wang A."/>
            <person name="Jiang F."/>
            <person name="Liu H."/>
            <person name="Zhao H."/>
            <person name="Xu D."/>
            <person name="Zhang Y."/>
        </authorList>
    </citation>
    <scope>NUCLEOTIDE SEQUENCE [LARGE SCALE GENOMIC DNA]</scope>
    <source>
        <strain evidence="2">cv. Yunnan</strain>
        <tissue evidence="1">Leaves</tissue>
    </source>
</reference>
<protein>
    <submittedName>
        <fullName evidence="1">Uncharacterized protein</fullName>
    </submittedName>
</protein>
<keyword evidence="2" id="KW-1185">Reference proteome</keyword>
<sequence length="479" mass="51683">MASCKSITIENNIHPYPQHCIGRSVLGVAKDIQALSETRKMFNEGGFIGAGFLYVGGLTVLLCLKEAHEAIEFVLAKERVWGNFLSSAEVWDGQVVPLERIVGLKIVGIPFPVRDSNVFDQVGGLFGKIVSPSQFSWSNADTSSGQCSILSAIEGRIDEEIELSWNNGLYKVRVTEDSNSWAPTFTGESSSSESPSKDDDSYQDLEEGEINPVDLVMPVSDDLPDHDLSESDPVWASGKVVEEPNRQLHGAFQSSCMGTRPHTLFGGTKEDHAVNNGLISDIPSSILNIEGIASMPAGGALNNSVLSPDSNPLQAQSGVMGSDPFGLHDLIFNIGDPNKRKRNNPKRSPSIVSSRVHSPPVFPRKKVKRKSGSPSISRASDLSMNGVVSPEVRQSKEASNGKGSYRVDLNRDPISVETSKEEFMESGDEDEVSGPSKNPLIDKEVHSTVEVAMCVGIDLSQHVQQVEELVLGGGDVSLL</sequence>
<evidence type="ECO:0000313" key="2">
    <source>
        <dbReference type="Proteomes" id="UP001056120"/>
    </source>
</evidence>
<proteinExistence type="predicted"/>
<dbReference type="Proteomes" id="UP001056120">
    <property type="component" value="Linkage Group LG21"/>
</dbReference>
<name>A0ACB9CB63_9ASTR</name>
<comment type="caution">
    <text evidence="1">The sequence shown here is derived from an EMBL/GenBank/DDBJ whole genome shotgun (WGS) entry which is preliminary data.</text>
</comment>
<reference evidence="2" key="1">
    <citation type="journal article" date="2022" name="Mol. Ecol. Resour.">
        <title>The genomes of chicory, endive, great burdock and yacon provide insights into Asteraceae palaeo-polyploidization history and plant inulin production.</title>
        <authorList>
            <person name="Fan W."/>
            <person name="Wang S."/>
            <person name="Wang H."/>
            <person name="Wang A."/>
            <person name="Jiang F."/>
            <person name="Liu H."/>
            <person name="Zhao H."/>
            <person name="Xu D."/>
            <person name="Zhang Y."/>
        </authorList>
    </citation>
    <scope>NUCLEOTIDE SEQUENCE [LARGE SCALE GENOMIC DNA]</scope>
    <source>
        <strain evidence="2">cv. Yunnan</strain>
    </source>
</reference>